<evidence type="ECO:0000313" key="3">
    <source>
        <dbReference type="Proteomes" id="UP001388673"/>
    </source>
</evidence>
<feature type="compositionally biased region" description="Basic and acidic residues" evidence="1">
    <location>
        <begin position="459"/>
        <end position="469"/>
    </location>
</feature>
<evidence type="ECO:0000256" key="1">
    <source>
        <dbReference type="SAM" id="MobiDB-lite"/>
    </source>
</evidence>
<proteinExistence type="predicted"/>
<evidence type="ECO:0008006" key="4">
    <source>
        <dbReference type="Google" id="ProtNLM"/>
    </source>
</evidence>
<gene>
    <name evidence="2" type="ORF">IAR55_007078</name>
</gene>
<evidence type="ECO:0000313" key="2">
    <source>
        <dbReference type="EMBL" id="KAK8843421.1"/>
    </source>
</evidence>
<organism evidence="2 3">
    <name type="scientific">Kwoniella newhampshirensis</name>
    <dbReference type="NCBI Taxonomy" id="1651941"/>
    <lineage>
        <taxon>Eukaryota</taxon>
        <taxon>Fungi</taxon>
        <taxon>Dikarya</taxon>
        <taxon>Basidiomycota</taxon>
        <taxon>Agaricomycotina</taxon>
        <taxon>Tremellomycetes</taxon>
        <taxon>Tremellales</taxon>
        <taxon>Cryptococcaceae</taxon>
        <taxon>Kwoniella</taxon>
    </lineage>
</organism>
<dbReference type="Proteomes" id="UP001388673">
    <property type="component" value="Unassembled WGS sequence"/>
</dbReference>
<name>A0AAW0YSY8_9TREE</name>
<comment type="caution">
    <text evidence="2">The sequence shown here is derived from an EMBL/GenBank/DDBJ whole genome shotgun (WGS) entry which is preliminary data.</text>
</comment>
<dbReference type="EMBL" id="JBCAWK010000015">
    <property type="protein sequence ID" value="KAK8843421.1"/>
    <property type="molecule type" value="Genomic_DNA"/>
</dbReference>
<reference evidence="2 3" key="1">
    <citation type="journal article" date="2024" name="bioRxiv">
        <title>Comparative genomics of Cryptococcus and Kwoniella reveals pathogenesis evolution and contrasting karyotype dynamics via intercentromeric recombination or chromosome fusion.</title>
        <authorList>
            <person name="Coelho M.A."/>
            <person name="David-Palma M."/>
            <person name="Shea T."/>
            <person name="Bowers K."/>
            <person name="McGinley-Smith S."/>
            <person name="Mohammad A.W."/>
            <person name="Gnirke A."/>
            <person name="Yurkov A.M."/>
            <person name="Nowrousian M."/>
            <person name="Sun S."/>
            <person name="Cuomo C.A."/>
            <person name="Heitman J."/>
        </authorList>
    </citation>
    <scope>NUCLEOTIDE SEQUENCE [LARGE SCALE GENOMIC DNA]</scope>
    <source>
        <strain evidence="2 3">CBS 13917</strain>
    </source>
</reference>
<protein>
    <recommendedName>
        <fullName evidence="4">NudC domain-containing protein 1</fullName>
    </recommendedName>
</protein>
<sequence length="679" mass="73168">MPTFHPPLACTTSVPIPAATSTDSFVHLNFFVTFKSQEDSSGSWEIWTDLPRLDDQGRVIAEPGEWRAETFNLYQDVSLLEQEGDDSDGHLASPTVHLEALDAHPSAAKNPKTLYLSATVPASVDTSYSYTFRHVTEGGDIQWLGGVGGNGFIKLENGEVEVKEEPLTAGQWANNPSNLEKLDWRGVGIDLMGEKAPQISLVPSETAFSPTIALLEATPALHITPFSKISSSSSSLFPKPSTHHLAMVSSLSPLLFRASAILPSADSSQDAAYGLAIGKSLQDAVNAAFNKSKVDQSRIRLGKVFGKSTAKDDVVAIFSCTGEDRPVSTHLIVHAAHSSKSRDISVALPDTFDSAAFAVLAPSSTSAMYIPGGLSRELHFHFDAGATTQSLRLADFVEIRGAGSDDSIWICVPDAKVYEIGEEEMDLPKHSLGGTSLALADDVSSQVGSDTTQTTLSVPERETMDPKDAGEEDEGSAVGTDSSAEGGWFFRFIGRFFVNFWHFLLAAFRSKSSTKPDTIESDDEPEERFETQTPVDERTPLLDSVTLSRTTSSTAYSPMISPASETATKPAVKLSKNLNTLSKLIASNAADEELPVANSVKIRSYAQLTFDHPSPFKFFLPPGTKDAHDKLRFAFKAKGEATWEDVVPTMIDNEGSCVELVVAGGDGAGTEWEVRVEHI</sequence>
<dbReference type="KEGG" id="kne:92184336"/>
<accession>A0AAW0YSY8</accession>
<feature type="region of interest" description="Disordered" evidence="1">
    <location>
        <begin position="514"/>
        <end position="544"/>
    </location>
</feature>
<feature type="compositionally biased region" description="Polar residues" evidence="1">
    <location>
        <begin position="443"/>
        <end position="457"/>
    </location>
</feature>
<dbReference type="GeneID" id="92184336"/>
<keyword evidence="3" id="KW-1185">Reference proteome</keyword>
<dbReference type="AlphaFoldDB" id="A0AAW0YSY8"/>
<dbReference type="RefSeq" id="XP_066799369.1">
    <property type="nucleotide sequence ID" value="XM_066950154.1"/>
</dbReference>
<feature type="region of interest" description="Disordered" evidence="1">
    <location>
        <begin position="442"/>
        <end position="481"/>
    </location>
</feature>